<dbReference type="GO" id="GO:0004725">
    <property type="term" value="F:protein tyrosine phosphatase activity"/>
    <property type="evidence" value="ECO:0007669"/>
    <property type="project" value="TreeGrafter"/>
</dbReference>
<name>V6TIX9_GIAIN</name>
<dbReference type="PANTHER" id="PTHR45948">
    <property type="entry name" value="DUAL SPECIFICITY PROTEIN PHOSPHATASE DDB_G0269404-RELATED"/>
    <property type="match status" value="1"/>
</dbReference>
<evidence type="ECO:0000256" key="4">
    <source>
        <dbReference type="ARBA" id="ARBA00047761"/>
    </source>
</evidence>
<sequence length="173" mass="19536">MGINFNEVLSGLYIGNVRSRNYDSSPENCKTCISVGVYDMGKPRWASNYYFYKLLDRQDVSYEVMHTIVFSAAEVIDKCVSRGVLVHCGVGVSRSALVVIGYLMIKKNMSFSDAYALLRSRRPCINPNDGFVEFLKILDAQLTNERRTFLASQFAKADVNYEDLNIRDSTNAV</sequence>
<dbReference type="VEuPathDB" id="GiardiaDB:QR46_0665"/>
<dbReference type="CDD" id="cd14498">
    <property type="entry name" value="DSP"/>
    <property type="match status" value="1"/>
</dbReference>
<dbReference type="GO" id="GO:0004722">
    <property type="term" value="F:protein serine/threonine phosphatase activity"/>
    <property type="evidence" value="ECO:0007669"/>
    <property type="project" value="UniProtKB-EC"/>
</dbReference>
<gene>
    <name evidence="8" type="ORF">DHA2_9073</name>
</gene>
<protein>
    <submittedName>
        <fullName evidence="8">Serine/threonine specific protein phosphatase / Protein-tyrosine-phosphatase</fullName>
    </submittedName>
</protein>
<comment type="caution">
    <text evidence="8">The sequence shown here is derived from an EMBL/GenBank/DDBJ whole genome shotgun (WGS) entry which is preliminary data.</text>
</comment>
<evidence type="ECO:0000256" key="5">
    <source>
        <dbReference type="ARBA" id="ARBA00048336"/>
    </source>
</evidence>
<proteinExistence type="inferred from homology"/>
<organism evidence="8 9">
    <name type="scientific">Giardia intestinalis</name>
    <name type="common">Giardia lamblia</name>
    <dbReference type="NCBI Taxonomy" id="5741"/>
    <lineage>
        <taxon>Eukaryota</taxon>
        <taxon>Metamonada</taxon>
        <taxon>Diplomonadida</taxon>
        <taxon>Hexamitidae</taxon>
        <taxon>Giardiinae</taxon>
        <taxon>Giardia</taxon>
    </lineage>
</organism>
<dbReference type="PROSITE" id="PS50054">
    <property type="entry name" value="TYR_PHOSPHATASE_DUAL"/>
    <property type="match status" value="1"/>
</dbReference>
<dbReference type="Proteomes" id="UP000018320">
    <property type="component" value="Unassembled WGS sequence"/>
</dbReference>
<evidence type="ECO:0000313" key="9">
    <source>
        <dbReference type="Proteomes" id="UP000018320"/>
    </source>
</evidence>
<keyword evidence="2" id="KW-0378">Hydrolase</keyword>
<comment type="catalytic activity">
    <reaction evidence="4">
        <text>O-phospho-L-seryl-[protein] + H2O = L-seryl-[protein] + phosphate</text>
        <dbReference type="Rhea" id="RHEA:20629"/>
        <dbReference type="Rhea" id="RHEA-COMP:9863"/>
        <dbReference type="Rhea" id="RHEA-COMP:11604"/>
        <dbReference type="ChEBI" id="CHEBI:15377"/>
        <dbReference type="ChEBI" id="CHEBI:29999"/>
        <dbReference type="ChEBI" id="CHEBI:43474"/>
        <dbReference type="ChEBI" id="CHEBI:83421"/>
        <dbReference type="EC" id="3.1.3.16"/>
    </reaction>
</comment>
<dbReference type="VEuPathDB" id="GiardiaDB:GL50803_009073"/>
<dbReference type="InterPro" id="IPR016130">
    <property type="entry name" value="Tyr_Pase_AS"/>
</dbReference>
<evidence type="ECO:0000259" key="7">
    <source>
        <dbReference type="PROSITE" id="PS50056"/>
    </source>
</evidence>
<accession>V6TIX9</accession>
<dbReference type="GO" id="GO:0005829">
    <property type="term" value="C:cytosol"/>
    <property type="evidence" value="ECO:0007669"/>
    <property type="project" value="TreeGrafter"/>
</dbReference>
<evidence type="ECO:0000313" key="8">
    <source>
        <dbReference type="EMBL" id="ESU36905.1"/>
    </source>
</evidence>
<feature type="domain" description="Tyrosine-protein phosphatase" evidence="6">
    <location>
        <begin position="4"/>
        <end position="144"/>
    </location>
</feature>
<evidence type="ECO:0000256" key="2">
    <source>
        <dbReference type="ARBA" id="ARBA00022801"/>
    </source>
</evidence>
<comment type="similarity">
    <text evidence="1">Belongs to the protein-tyrosine phosphatase family. Non-receptor class dual specificity subfamily.</text>
</comment>
<dbReference type="PROSITE" id="PS50056">
    <property type="entry name" value="TYR_PHOSPHATASE_2"/>
    <property type="match status" value="1"/>
</dbReference>
<comment type="catalytic activity">
    <reaction evidence="5">
        <text>O-phospho-L-threonyl-[protein] + H2O = L-threonyl-[protein] + phosphate</text>
        <dbReference type="Rhea" id="RHEA:47004"/>
        <dbReference type="Rhea" id="RHEA-COMP:11060"/>
        <dbReference type="Rhea" id="RHEA-COMP:11605"/>
        <dbReference type="ChEBI" id="CHEBI:15377"/>
        <dbReference type="ChEBI" id="CHEBI:30013"/>
        <dbReference type="ChEBI" id="CHEBI:43474"/>
        <dbReference type="ChEBI" id="CHEBI:61977"/>
        <dbReference type="EC" id="3.1.3.16"/>
    </reaction>
</comment>
<reference evidence="8 9" key="2">
    <citation type="journal article" date="2013" name="Genome Biol. Evol.">
        <title>Genome sequencing of Giardia lamblia genotypes A2 and B isolates (DH and GS) and comparative analysis with the genomes of genotypes A1 and E (WB and Pig).</title>
        <authorList>
            <person name="Adam R.D."/>
            <person name="Dahlstrom E.W."/>
            <person name="Martens C.A."/>
            <person name="Bruno D.P."/>
            <person name="Barbian K.D."/>
            <person name="Ricklefs S.M."/>
            <person name="Hernandez M.M."/>
            <person name="Narla N.P."/>
            <person name="Patel R.B."/>
            <person name="Porcella S.F."/>
            <person name="Nash T.E."/>
        </authorList>
    </citation>
    <scope>NUCLEOTIDE SEQUENCE [LARGE SCALE GENOMIC DNA]</scope>
    <source>
        <strain evidence="8 9">DH</strain>
    </source>
</reference>
<dbReference type="AlphaFoldDB" id="V6TIX9"/>
<evidence type="ECO:0000256" key="1">
    <source>
        <dbReference type="ARBA" id="ARBA00008601"/>
    </source>
</evidence>
<dbReference type="Pfam" id="PF00782">
    <property type="entry name" value="DSPc"/>
    <property type="match status" value="1"/>
</dbReference>
<dbReference type="InterPro" id="IPR020422">
    <property type="entry name" value="TYR_PHOSPHATASE_DUAL_dom"/>
</dbReference>
<feature type="domain" description="Tyrosine specific protein phosphatases" evidence="7">
    <location>
        <begin position="84"/>
        <end position="123"/>
    </location>
</feature>
<keyword evidence="3" id="KW-0904">Protein phosphatase</keyword>
<dbReference type="GO" id="GO:0007165">
    <property type="term" value="P:signal transduction"/>
    <property type="evidence" value="ECO:0007669"/>
    <property type="project" value="TreeGrafter"/>
</dbReference>
<dbReference type="InterPro" id="IPR000387">
    <property type="entry name" value="Tyr_Pase_dom"/>
</dbReference>
<dbReference type="VEuPathDB" id="GiardiaDB:GL50581_143"/>
<dbReference type="InterPro" id="IPR000340">
    <property type="entry name" value="Dual-sp_phosphatase_cat-dom"/>
</dbReference>
<dbReference type="VEuPathDB" id="GiardiaDB:DHA2_9073"/>
<dbReference type="EMBL" id="AHGT01000037">
    <property type="protein sequence ID" value="ESU36905.1"/>
    <property type="molecule type" value="Genomic_DNA"/>
</dbReference>
<evidence type="ECO:0000259" key="6">
    <source>
        <dbReference type="PROSITE" id="PS50054"/>
    </source>
</evidence>
<dbReference type="SMART" id="SM00195">
    <property type="entry name" value="DSPc"/>
    <property type="match status" value="1"/>
</dbReference>
<dbReference type="PROSITE" id="PS00383">
    <property type="entry name" value="TYR_PHOSPHATASE_1"/>
    <property type="match status" value="1"/>
</dbReference>
<evidence type="ECO:0000256" key="3">
    <source>
        <dbReference type="ARBA" id="ARBA00022912"/>
    </source>
</evidence>
<dbReference type="Gene3D" id="3.90.190.10">
    <property type="entry name" value="Protein tyrosine phosphatase superfamily"/>
    <property type="match status" value="1"/>
</dbReference>
<dbReference type="PANTHER" id="PTHR45948:SF2">
    <property type="entry name" value="DUAL SPECIFICITY PROTEIN PHOSPHATASE"/>
    <property type="match status" value="1"/>
</dbReference>
<reference evidence="9" key="1">
    <citation type="submission" date="2012-02" db="EMBL/GenBank/DDBJ databases">
        <title>Genome sequencing of Giardia lamblia Genotypes A2 and B isolates (DH and GS) and comparative analysis with the genomes of Genotypes A1 and E (WB and Pig).</title>
        <authorList>
            <person name="Adam R."/>
            <person name="Dahlstrom E."/>
            <person name="Martens C."/>
            <person name="Bruno D."/>
            <person name="Barbian K."/>
            <person name="Porcella S.F."/>
            <person name="Nash T."/>
        </authorList>
    </citation>
    <scope>NUCLEOTIDE SEQUENCE</scope>
    <source>
        <strain evidence="9">DH</strain>
    </source>
</reference>
<dbReference type="SUPFAM" id="SSF52799">
    <property type="entry name" value="(Phosphotyrosine protein) phosphatases II"/>
    <property type="match status" value="1"/>
</dbReference>
<dbReference type="InterPro" id="IPR029021">
    <property type="entry name" value="Prot-tyrosine_phosphatase-like"/>
</dbReference>